<dbReference type="Pfam" id="PF00535">
    <property type="entry name" value="Glycos_transf_2"/>
    <property type="match status" value="1"/>
</dbReference>
<dbReference type="InterPro" id="IPR001173">
    <property type="entry name" value="Glyco_trans_2-like"/>
</dbReference>
<evidence type="ECO:0000313" key="3">
    <source>
        <dbReference type="EMBL" id="MBT1072502.1"/>
    </source>
</evidence>
<dbReference type="InterPro" id="IPR050834">
    <property type="entry name" value="Glycosyltransf_2"/>
</dbReference>
<dbReference type="GO" id="GO:0016757">
    <property type="term" value="F:glycosyltransferase activity"/>
    <property type="evidence" value="ECO:0007669"/>
    <property type="project" value="UniProtKB-KW"/>
</dbReference>
<evidence type="ECO:0000259" key="2">
    <source>
        <dbReference type="Pfam" id="PF00535"/>
    </source>
</evidence>
<dbReference type="RefSeq" id="WP_214299553.1">
    <property type="nucleotide sequence ID" value="NZ_JAHDYS010000010.1"/>
</dbReference>
<organism evidence="3 4">
    <name type="scientific">Pelotalea chapellei</name>
    <dbReference type="NCBI Taxonomy" id="44671"/>
    <lineage>
        <taxon>Bacteria</taxon>
        <taxon>Pseudomonadati</taxon>
        <taxon>Thermodesulfobacteriota</taxon>
        <taxon>Desulfuromonadia</taxon>
        <taxon>Geobacterales</taxon>
        <taxon>Geobacteraceae</taxon>
        <taxon>Pelotalea</taxon>
    </lineage>
</organism>
<feature type="domain" description="Glycosyltransferase 2-like" evidence="2">
    <location>
        <begin position="19"/>
        <end position="129"/>
    </location>
</feature>
<dbReference type="SUPFAM" id="SSF53448">
    <property type="entry name" value="Nucleotide-diphospho-sugar transferases"/>
    <property type="match status" value="1"/>
</dbReference>
<protein>
    <submittedName>
        <fullName evidence="3">Glycosyltransferase</fullName>
        <ecNumber evidence="3">2.4.-.-</ecNumber>
    </submittedName>
</protein>
<name>A0ABS5UA00_9BACT</name>
<dbReference type="PANTHER" id="PTHR43685:SF3">
    <property type="entry name" value="SLR2126 PROTEIN"/>
    <property type="match status" value="1"/>
</dbReference>
<sequence length="335" mass="37435">MENREQSAVAEKERVPLISVVIPCFRARDTLPALLESLERQSIGRDNFEIIVIDDGSDDGTRDYLATVPAVRLELQEHRGPGVARNVGSTLAAAELVLYLDADLIASPGLLEAHWHHHRQNPALAATGGSVMPVRPYPLLSWGLVDHLCSWFNVYPEFEHGGKPEYLPSLNFCVKKRLVDAVGIAWQNGLTVTGEDVVFCHDLHRAGLSIAFVPEAVVFHRDRETMAGYLHHMFRWGEHAPSVRGTYRDLKYSFLFPASRGGLLLTTPAIVLGYTWFLWYSWVRVRPLAVTLALPQIFLGRLAYARGVWKGMALAPRLRNRDSINAGLKATENIP</sequence>
<dbReference type="InterPro" id="IPR029044">
    <property type="entry name" value="Nucleotide-diphossugar_trans"/>
</dbReference>
<evidence type="ECO:0000256" key="1">
    <source>
        <dbReference type="SAM" id="Phobius"/>
    </source>
</evidence>
<keyword evidence="4" id="KW-1185">Reference proteome</keyword>
<keyword evidence="1" id="KW-1133">Transmembrane helix</keyword>
<keyword evidence="3" id="KW-0808">Transferase</keyword>
<proteinExistence type="predicted"/>
<accession>A0ABS5UA00</accession>
<reference evidence="3 4" key="1">
    <citation type="submission" date="2021-05" db="EMBL/GenBank/DDBJ databases">
        <title>The draft genome of Geobacter chapellei DSM 13688.</title>
        <authorList>
            <person name="Xu Z."/>
            <person name="Masuda Y."/>
            <person name="Itoh H."/>
            <person name="Senoo K."/>
        </authorList>
    </citation>
    <scope>NUCLEOTIDE SEQUENCE [LARGE SCALE GENOMIC DNA]</scope>
    <source>
        <strain evidence="3 4">DSM 13688</strain>
    </source>
</reference>
<dbReference type="EMBL" id="JAHDYS010000010">
    <property type="protein sequence ID" value="MBT1072502.1"/>
    <property type="molecule type" value="Genomic_DNA"/>
</dbReference>
<keyword evidence="3" id="KW-0328">Glycosyltransferase</keyword>
<keyword evidence="1" id="KW-0472">Membrane</keyword>
<comment type="caution">
    <text evidence="3">The sequence shown here is derived from an EMBL/GenBank/DDBJ whole genome shotgun (WGS) entry which is preliminary data.</text>
</comment>
<evidence type="ECO:0000313" key="4">
    <source>
        <dbReference type="Proteomes" id="UP000784128"/>
    </source>
</evidence>
<dbReference type="PANTHER" id="PTHR43685">
    <property type="entry name" value="GLYCOSYLTRANSFERASE"/>
    <property type="match status" value="1"/>
</dbReference>
<dbReference type="EC" id="2.4.-.-" evidence="3"/>
<keyword evidence="1" id="KW-0812">Transmembrane</keyword>
<dbReference type="CDD" id="cd00761">
    <property type="entry name" value="Glyco_tranf_GTA_type"/>
    <property type="match status" value="1"/>
</dbReference>
<dbReference type="Proteomes" id="UP000784128">
    <property type="component" value="Unassembled WGS sequence"/>
</dbReference>
<feature type="transmembrane region" description="Helical" evidence="1">
    <location>
        <begin position="261"/>
        <end position="282"/>
    </location>
</feature>
<gene>
    <name evidence="3" type="ORF">KJB30_11945</name>
</gene>
<dbReference type="Gene3D" id="3.90.550.10">
    <property type="entry name" value="Spore Coat Polysaccharide Biosynthesis Protein SpsA, Chain A"/>
    <property type="match status" value="1"/>
</dbReference>